<sequence length="138" mass="16507">MIRSRILFPVNHKMEYTIHLSTTRWLCSIASTDWIIIHQQGPLPLQVYVETRTVDELHRVVSLRGRWTSQRHVQFLEKMRMRCDNPATTQVALVAFWPGDSVETVYWHMNTGRQTYIWPLHFRVYPKGSWSTSRRYFA</sequence>
<keyword evidence="2" id="KW-1185">Reference proteome</keyword>
<accession>A0A1W1WKT4</accession>
<reference evidence="2" key="1">
    <citation type="submission" date="2017-04" db="EMBL/GenBank/DDBJ databases">
        <authorList>
            <person name="Varghese N."/>
            <person name="Submissions S."/>
        </authorList>
    </citation>
    <scope>NUCLEOTIDE SEQUENCE [LARGE SCALE GENOMIC DNA]</scope>
    <source>
        <strain evidence="2">DSM 9293</strain>
    </source>
</reference>
<dbReference type="AlphaFoldDB" id="A0A1W1WKT4"/>
<gene>
    <name evidence="1" type="ORF">SAMN00768000_3073</name>
</gene>
<dbReference type="Proteomes" id="UP000192660">
    <property type="component" value="Unassembled WGS sequence"/>
</dbReference>
<proteinExistence type="predicted"/>
<name>A0A1W1WKT4_SULTA</name>
<protein>
    <submittedName>
        <fullName evidence="1">Uncharacterized protein</fullName>
    </submittedName>
</protein>
<dbReference type="EMBL" id="FWWY01000001">
    <property type="protein sequence ID" value="SMC06876.1"/>
    <property type="molecule type" value="Genomic_DNA"/>
</dbReference>
<evidence type="ECO:0000313" key="2">
    <source>
        <dbReference type="Proteomes" id="UP000192660"/>
    </source>
</evidence>
<organism evidence="1 2">
    <name type="scientific">Sulfobacillus thermosulfidooxidans (strain DSM 9293 / VKM B-1269 / AT-1)</name>
    <dbReference type="NCBI Taxonomy" id="929705"/>
    <lineage>
        <taxon>Bacteria</taxon>
        <taxon>Bacillati</taxon>
        <taxon>Bacillota</taxon>
        <taxon>Clostridia</taxon>
        <taxon>Eubacteriales</taxon>
        <taxon>Clostridiales Family XVII. Incertae Sedis</taxon>
        <taxon>Sulfobacillus</taxon>
    </lineage>
</organism>
<evidence type="ECO:0000313" key="1">
    <source>
        <dbReference type="EMBL" id="SMC06876.1"/>
    </source>
</evidence>